<evidence type="ECO:0000256" key="4">
    <source>
        <dbReference type="ARBA" id="ARBA00011738"/>
    </source>
</evidence>
<dbReference type="EMBL" id="AP022588">
    <property type="protein sequence ID" value="BBY29280.1"/>
    <property type="molecule type" value="Genomic_DNA"/>
</dbReference>
<dbReference type="Proteomes" id="UP000467193">
    <property type="component" value="Chromosome"/>
</dbReference>
<dbReference type="InterPro" id="IPR014720">
    <property type="entry name" value="dsRBD_dom"/>
</dbReference>
<reference evidence="18 19" key="1">
    <citation type="journal article" date="2019" name="Emerg. Microbes Infect.">
        <title>Comprehensive subspecies identification of 175 nontuberculous mycobacteria species based on 7547 genomic profiles.</title>
        <authorList>
            <person name="Matsumoto Y."/>
            <person name="Kinjo T."/>
            <person name="Motooka D."/>
            <person name="Nabeya D."/>
            <person name="Jung N."/>
            <person name="Uechi K."/>
            <person name="Horii T."/>
            <person name="Iida T."/>
            <person name="Fujita J."/>
            <person name="Nakamura S."/>
        </authorList>
    </citation>
    <scope>NUCLEOTIDE SEQUENCE [LARGE SCALE GENOMIC DNA]</scope>
    <source>
        <strain evidence="18 19">JCM 17899</strain>
    </source>
</reference>
<evidence type="ECO:0000256" key="14">
    <source>
        <dbReference type="ARBA" id="ARBA00022884"/>
    </source>
</evidence>
<keyword evidence="6 15" id="KW-0698">rRNA processing</keyword>
<dbReference type="GO" id="GO:0008033">
    <property type="term" value="P:tRNA processing"/>
    <property type="evidence" value="ECO:0007669"/>
    <property type="project" value="UniProtKB-KW"/>
</dbReference>
<dbReference type="GO" id="GO:0004525">
    <property type="term" value="F:ribonuclease III activity"/>
    <property type="evidence" value="ECO:0007669"/>
    <property type="project" value="UniProtKB-UniRule"/>
</dbReference>
<dbReference type="PANTHER" id="PTHR11207:SF0">
    <property type="entry name" value="RIBONUCLEASE 3"/>
    <property type="match status" value="1"/>
</dbReference>
<keyword evidence="15" id="KW-0699">rRNA-binding</keyword>
<comment type="function">
    <text evidence="15">Digests double-stranded RNA. Involved in the processing of primary rRNA transcript to yield the immediate precursors to the large and small rRNAs (23S and 16S). Processes some mRNAs, and tRNAs when they are encoded in the rRNA operon. Processes pre-crRNA and tracrRNA of type II CRISPR loci if present in the organism.</text>
</comment>
<feature type="binding site" evidence="15">
    <location>
        <position position="145"/>
    </location>
    <ligand>
        <name>Mg(2+)</name>
        <dbReference type="ChEBI" id="CHEBI:18420"/>
    </ligand>
</feature>
<dbReference type="GO" id="GO:0006397">
    <property type="term" value="P:mRNA processing"/>
    <property type="evidence" value="ECO:0007669"/>
    <property type="project" value="UniProtKB-UniRule"/>
</dbReference>
<dbReference type="InterPro" id="IPR000999">
    <property type="entry name" value="RNase_III_dom"/>
</dbReference>
<protein>
    <recommendedName>
        <fullName evidence="15">Ribonuclease 3</fullName>
        <ecNumber evidence="15">3.1.26.3</ecNumber>
    </recommendedName>
    <alternativeName>
        <fullName evidence="15">Ribonuclease III</fullName>
        <shortName evidence="15">RNase III</shortName>
    </alternativeName>
</protein>
<dbReference type="Gene3D" id="1.10.1520.10">
    <property type="entry name" value="Ribonuclease III domain"/>
    <property type="match status" value="1"/>
</dbReference>
<keyword evidence="11 15" id="KW-0255">Endonuclease</keyword>
<feature type="domain" description="RNase III" evidence="17">
    <location>
        <begin position="43"/>
        <end position="156"/>
    </location>
</feature>
<dbReference type="GO" id="GO:0019843">
    <property type="term" value="F:rRNA binding"/>
    <property type="evidence" value="ECO:0007669"/>
    <property type="project" value="UniProtKB-KW"/>
</dbReference>
<dbReference type="GO" id="GO:0042802">
    <property type="term" value="F:identical protein binding"/>
    <property type="evidence" value="ECO:0007669"/>
    <property type="project" value="UniProtKB-ARBA"/>
</dbReference>
<keyword evidence="13 15" id="KW-0460">Magnesium</keyword>
<feature type="domain" description="DRBM" evidence="16">
    <location>
        <begin position="183"/>
        <end position="251"/>
    </location>
</feature>
<accession>A0A7I7QTC6</accession>
<comment type="subcellular location">
    <subcellularLocation>
        <location evidence="2 15">Cytoplasm</location>
    </subcellularLocation>
</comment>
<gene>
    <name evidence="15 18" type="primary">rnc</name>
    <name evidence="18" type="ORF">MSEDJ_33760</name>
</gene>
<evidence type="ECO:0000256" key="7">
    <source>
        <dbReference type="ARBA" id="ARBA00022664"/>
    </source>
</evidence>
<evidence type="ECO:0000256" key="15">
    <source>
        <dbReference type="HAMAP-Rule" id="MF_00104"/>
    </source>
</evidence>
<dbReference type="PROSITE" id="PS00517">
    <property type="entry name" value="RNASE_3_1"/>
    <property type="match status" value="1"/>
</dbReference>
<evidence type="ECO:0000256" key="1">
    <source>
        <dbReference type="ARBA" id="ARBA00000109"/>
    </source>
</evidence>
<evidence type="ECO:0000259" key="16">
    <source>
        <dbReference type="PROSITE" id="PS50137"/>
    </source>
</evidence>
<dbReference type="CDD" id="cd10845">
    <property type="entry name" value="DSRM_RNAse_III_family"/>
    <property type="match status" value="1"/>
</dbReference>
<dbReference type="PROSITE" id="PS50142">
    <property type="entry name" value="RNASE_3_2"/>
    <property type="match status" value="1"/>
</dbReference>
<dbReference type="KEGG" id="msei:MSEDJ_33760"/>
<evidence type="ECO:0000256" key="12">
    <source>
        <dbReference type="ARBA" id="ARBA00022801"/>
    </source>
</evidence>
<evidence type="ECO:0000256" key="10">
    <source>
        <dbReference type="ARBA" id="ARBA00022723"/>
    </source>
</evidence>
<keyword evidence="10 15" id="KW-0479">Metal-binding</keyword>
<comment type="cofactor">
    <cofactor evidence="15">
        <name>Mg(2+)</name>
        <dbReference type="ChEBI" id="CHEBI:18420"/>
    </cofactor>
</comment>
<comment type="similarity">
    <text evidence="3">Belongs to the ribonuclease III family.</text>
</comment>
<dbReference type="InterPro" id="IPR036389">
    <property type="entry name" value="RNase_III_sf"/>
</dbReference>
<keyword evidence="12 15" id="KW-0378">Hydrolase</keyword>
<evidence type="ECO:0000313" key="18">
    <source>
        <dbReference type="EMBL" id="BBY29280.1"/>
    </source>
</evidence>
<keyword evidence="8 15" id="KW-0819">tRNA processing</keyword>
<sequence>MGQARRHAAHRFRRPGRRWGPRVTADRTRLLDALGIDLPDDKLTIALTHRSYSFENGGLPTNERLEFLGDAVLGLLIADILIARHPDSPEGELAKLRNSIVNTQALATVGRTLADTGLGSFLLLGRGEIVTGGADKASILADGVEALLGAVYSEHGFDAARAVVLRLFGDLLDAAPGLGAALEWKSSLQELTVARGLGVPRYVVDSDGPDHDRVFTAVVLVDGVEYGTGIGSTKKDAEIKAAAQAWTALDSEVAQIPPPVDDA</sequence>
<feature type="binding site" evidence="15">
    <location>
        <position position="66"/>
    </location>
    <ligand>
        <name>Mg(2+)</name>
        <dbReference type="ChEBI" id="CHEBI:18420"/>
    </ligand>
</feature>
<dbReference type="SUPFAM" id="SSF69065">
    <property type="entry name" value="RNase III domain-like"/>
    <property type="match status" value="1"/>
</dbReference>
<keyword evidence="7 15" id="KW-0507">mRNA processing</keyword>
<dbReference type="HAMAP" id="MF_00104">
    <property type="entry name" value="RNase_III"/>
    <property type="match status" value="1"/>
</dbReference>
<dbReference type="SUPFAM" id="SSF54768">
    <property type="entry name" value="dsRNA-binding domain-like"/>
    <property type="match status" value="1"/>
</dbReference>
<dbReference type="GO" id="GO:0006364">
    <property type="term" value="P:rRNA processing"/>
    <property type="evidence" value="ECO:0007669"/>
    <property type="project" value="UniProtKB-UniRule"/>
</dbReference>
<dbReference type="FunFam" id="3.30.160.20:FF:000003">
    <property type="entry name" value="Ribonuclease 3"/>
    <property type="match status" value="1"/>
</dbReference>
<keyword evidence="19" id="KW-1185">Reference proteome</keyword>
<keyword evidence="5 15" id="KW-0963">Cytoplasm</keyword>
<dbReference type="PANTHER" id="PTHR11207">
    <property type="entry name" value="RIBONUCLEASE III"/>
    <property type="match status" value="1"/>
</dbReference>
<dbReference type="AlphaFoldDB" id="A0A7I7QTC6"/>
<name>A0A7I7QTC6_9MYCO</name>
<keyword evidence="9 15" id="KW-0540">Nuclease</keyword>
<dbReference type="SMART" id="SM00358">
    <property type="entry name" value="DSRM"/>
    <property type="match status" value="1"/>
</dbReference>
<dbReference type="GO" id="GO:0003725">
    <property type="term" value="F:double-stranded RNA binding"/>
    <property type="evidence" value="ECO:0007669"/>
    <property type="project" value="TreeGrafter"/>
</dbReference>
<dbReference type="GO" id="GO:0010468">
    <property type="term" value="P:regulation of gene expression"/>
    <property type="evidence" value="ECO:0007669"/>
    <property type="project" value="TreeGrafter"/>
</dbReference>
<feature type="active site" evidence="15">
    <location>
        <position position="145"/>
    </location>
</feature>
<evidence type="ECO:0000256" key="2">
    <source>
        <dbReference type="ARBA" id="ARBA00004496"/>
    </source>
</evidence>
<evidence type="ECO:0000256" key="9">
    <source>
        <dbReference type="ARBA" id="ARBA00022722"/>
    </source>
</evidence>
<proteinExistence type="inferred from homology"/>
<evidence type="ECO:0000259" key="17">
    <source>
        <dbReference type="PROSITE" id="PS50142"/>
    </source>
</evidence>
<dbReference type="PROSITE" id="PS50137">
    <property type="entry name" value="DS_RBD"/>
    <property type="match status" value="1"/>
</dbReference>
<organism evidence="18 19">
    <name type="scientific">Mycolicibacterium sediminis</name>
    <dbReference type="NCBI Taxonomy" id="1286180"/>
    <lineage>
        <taxon>Bacteria</taxon>
        <taxon>Bacillati</taxon>
        <taxon>Actinomycetota</taxon>
        <taxon>Actinomycetes</taxon>
        <taxon>Mycobacteriales</taxon>
        <taxon>Mycobacteriaceae</taxon>
        <taxon>Mycolicibacterium</taxon>
    </lineage>
</organism>
<dbReference type="FunFam" id="1.10.1520.10:FF:000001">
    <property type="entry name" value="Ribonuclease 3"/>
    <property type="match status" value="1"/>
</dbReference>
<evidence type="ECO:0000256" key="6">
    <source>
        <dbReference type="ARBA" id="ARBA00022552"/>
    </source>
</evidence>
<dbReference type="Gene3D" id="3.30.160.20">
    <property type="match status" value="1"/>
</dbReference>
<dbReference type="NCBIfam" id="TIGR02191">
    <property type="entry name" value="RNaseIII"/>
    <property type="match status" value="1"/>
</dbReference>
<dbReference type="Pfam" id="PF14622">
    <property type="entry name" value="Ribonucleas_3_3"/>
    <property type="match status" value="1"/>
</dbReference>
<feature type="binding site" evidence="15">
    <location>
        <position position="142"/>
    </location>
    <ligand>
        <name>Mg(2+)</name>
        <dbReference type="ChEBI" id="CHEBI:18420"/>
    </ligand>
</feature>
<evidence type="ECO:0000256" key="5">
    <source>
        <dbReference type="ARBA" id="ARBA00022490"/>
    </source>
</evidence>
<keyword evidence="14 15" id="KW-0694">RNA-binding</keyword>
<evidence type="ECO:0000256" key="8">
    <source>
        <dbReference type="ARBA" id="ARBA00022694"/>
    </source>
</evidence>
<evidence type="ECO:0000256" key="11">
    <source>
        <dbReference type="ARBA" id="ARBA00022759"/>
    </source>
</evidence>
<dbReference type="InterPro" id="IPR011907">
    <property type="entry name" value="RNase_III"/>
</dbReference>
<evidence type="ECO:0000256" key="3">
    <source>
        <dbReference type="ARBA" id="ARBA00010183"/>
    </source>
</evidence>
<evidence type="ECO:0000313" key="19">
    <source>
        <dbReference type="Proteomes" id="UP000467193"/>
    </source>
</evidence>
<feature type="active site" evidence="15">
    <location>
        <position position="70"/>
    </location>
</feature>
<dbReference type="GO" id="GO:0005737">
    <property type="term" value="C:cytoplasm"/>
    <property type="evidence" value="ECO:0007669"/>
    <property type="project" value="UniProtKB-SubCell"/>
</dbReference>
<comment type="catalytic activity">
    <reaction evidence="1 15">
        <text>Endonucleolytic cleavage to 5'-phosphomonoester.</text>
        <dbReference type="EC" id="3.1.26.3"/>
    </reaction>
</comment>
<dbReference type="EC" id="3.1.26.3" evidence="15"/>
<comment type="subunit">
    <text evidence="4 15">Homodimer.</text>
</comment>
<evidence type="ECO:0000256" key="13">
    <source>
        <dbReference type="ARBA" id="ARBA00022842"/>
    </source>
</evidence>
<dbReference type="GO" id="GO:0046872">
    <property type="term" value="F:metal ion binding"/>
    <property type="evidence" value="ECO:0007669"/>
    <property type="project" value="UniProtKB-KW"/>
</dbReference>
<dbReference type="SMART" id="SM00535">
    <property type="entry name" value="RIBOc"/>
    <property type="match status" value="1"/>
</dbReference>
<dbReference type="CDD" id="cd00593">
    <property type="entry name" value="RIBOc"/>
    <property type="match status" value="1"/>
</dbReference>
<dbReference type="Pfam" id="PF00035">
    <property type="entry name" value="dsrm"/>
    <property type="match status" value="1"/>
</dbReference>